<evidence type="ECO:0000259" key="11">
    <source>
        <dbReference type="PROSITE" id="PS50111"/>
    </source>
</evidence>
<comment type="function">
    <text evidence="6">Putative oxygen sensor; modulates the activity of FixJ, a transcriptional activator of nitrogen fixation fixK gene. FixL probably acts as a kinase that phosphorylates FixJ.</text>
</comment>
<dbReference type="InterPro" id="IPR000014">
    <property type="entry name" value="PAS"/>
</dbReference>
<keyword evidence="8" id="KW-0807">Transducer</keyword>
<dbReference type="Proteomes" id="UP000662783">
    <property type="component" value="Chromosome"/>
</dbReference>
<evidence type="ECO:0000259" key="14">
    <source>
        <dbReference type="PROSITE" id="PS50885"/>
    </source>
</evidence>
<evidence type="ECO:0000313" key="15">
    <source>
        <dbReference type="EMBL" id="QSE97582.1"/>
    </source>
</evidence>
<dbReference type="GO" id="GO:0007165">
    <property type="term" value="P:signal transduction"/>
    <property type="evidence" value="ECO:0007669"/>
    <property type="project" value="UniProtKB-KW"/>
</dbReference>
<dbReference type="NCBIfam" id="TIGR00229">
    <property type="entry name" value="sensory_box"/>
    <property type="match status" value="5"/>
</dbReference>
<dbReference type="InterPro" id="IPR013655">
    <property type="entry name" value="PAS_fold_3"/>
</dbReference>
<name>A0A974WI03_9BACT</name>
<dbReference type="CDD" id="cd11386">
    <property type="entry name" value="MCP_signal"/>
    <property type="match status" value="1"/>
</dbReference>
<dbReference type="PROSITE" id="PS50111">
    <property type="entry name" value="CHEMOTAXIS_TRANSDUC_2"/>
    <property type="match status" value="1"/>
</dbReference>
<dbReference type="Gene3D" id="1.10.287.950">
    <property type="entry name" value="Methyl-accepting chemotaxis protein"/>
    <property type="match status" value="1"/>
</dbReference>
<gene>
    <name evidence="15" type="ORF">JR347_00395</name>
</gene>
<evidence type="ECO:0000256" key="1">
    <source>
        <dbReference type="ARBA" id="ARBA00022679"/>
    </source>
</evidence>
<dbReference type="PANTHER" id="PTHR24422">
    <property type="entry name" value="CHEMOTAXIS PROTEIN METHYLTRANSFERASE"/>
    <property type="match status" value="1"/>
</dbReference>
<dbReference type="Pfam" id="PF08447">
    <property type="entry name" value="PAS_3"/>
    <property type="match status" value="3"/>
</dbReference>
<dbReference type="GO" id="GO:0005524">
    <property type="term" value="F:ATP binding"/>
    <property type="evidence" value="ECO:0007669"/>
    <property type="project" value="UniProtKB-KW"/>
</dbReference>
<dbReference type="GO" id="GO:0016020">
    <property type="term" value="C:membrane"/>
    <property type="evidence" value="ECO:0007669"/>
    <property type="project" value="InterPro"/>
</dbReference>
<evidence type="ECO:0000256" key="7">
    <source>
        <dbReference type="ARBA" id="ARBA00070616"/>
    </source>
</evidence>
<feature type="domain" description="PAS" evidence="12">
    <location>
        <begin position="328"/>
        <end position="384"/>
    </location>
</feature>
<comment type="similarity">
    <text evidence="5">Belongs to the methyl-accepting chemotaxis (MCP) protein family.</text>
</comment>
<dbReference type="SUPFAM" id="SSF55785">
    <property type="entry name" value="PYP-like sensor domain (PAS domain)"/>
    <property type="match status" value="5"/>
</dbReference>
<feature type="domain" description="PAC" evidence="13">
    <location>
        <begin position="544"/>
        <end position="596"/>
    </location>
</feature>
<dbReference type="SMART" id="SM00283">
    <property type="entry name" value="MA"/>
    <property type="match status" value="1"/>
</dbReference>
<dbReference type="EMBL" id="CP070608">
    <property type="protein sequence ID" value="QSE97582.1"/>
    <property type="molecule type" value="Genomic_DNA"/>
</dbReference>
<evidence type="ECO:0000256" key="8">
    <source>
        <dbReference type="PROSITE-ProRule" id="PRU00284"/>
    </source>
</evidence>
<feature type="domain" description="Methyl-accepting transducer" evidence="11">
    <location>
        <begin position="870"/>
        <end position="1127"/>
    </location>
</feature>
<dbReference type="Gene3D" id="3.30.450.20">
    <property type="entry name" value="PAS domain"/>
    <property type="match status" value="5"/>
</dbReference>
<dbReference type="InterPro" id="IPR004090">
    <property type="entry name" value="Chemotax_Me-accpt_rcpt"/>
</dbReference>
<dbReference type="GO" id="GO:0016301">
    <property type="term" value="F:kinase activity"/>
    <property type="evidence" value="ECO:0007669"/>
    <property type="project" value="UniProtKB-KW"/>
</dbReference>
<dbReference type="PROSITE" id="PS50885">
    <property type="entry name" value="HAMP"/>
    <property type="match status" value="1"/>
</dbReference>
<feature type="domain" description="HAMP" evidence="14">
    <location>
        <begin position="799"/>
        <end position="851"/>
    </location>
</feature>
<keyword evidence="16" id="KW-1185">Reference proteome</keyword>
<feature type="domain" description="PAC" evidence="13">
    <location>
        <begin position="387"/>
        <end position="439"/>
    </location>
</feature>
<dbReference type="KEGG" id="fuv:JR347_00395"/>
<evidence type="ECO:0000256" key="2">
    <source>
        <dbReference type="ARBA" id="ARBA00022741"/>
    </source>
</evidence>
<dbReference type="PROSITE" id="PS50112">
    <property type="entry name" value="PAS"/>
    <property type="match status" value="3"/>
</dbReference>
<evidence type="ECO:0000313" key="16">
    <source>
        <dbReference type="Proteomes" id="UP000662783"/>
    </source>
</evidence>
<evidence type="ECO:0000256" key="5">
    <source>
        <dbReference type="ARBA" id="ARBA00029447"/>
    </source>
</evidence>
<reference evidence="15" key="1">
    <citation type="submission" date="2021-02" db="EMBL/GenBank/DDBJ databases">
        <title>Fulvivirga sp. S481 isolated from sea water.</title>
        <authorList>
            <person name="Bae S.S."/>
            <person name="Baek K."/>
        </authorList>
    </citation>
    <scope>NUCLEOTIDE SEQUENCE</scope>
    <source>
        <strain evidence="15">S481</strain>
    </source>
</reference>
<dbReference type="InterPro" id="IPR001610">
    <property type="entry name" value="PAC"/>
</dbReference>
<dbReference type="InterPro" id="IPR050903">
    <property type="entry name" value="Bact_Chemotaxis_MeTrfase"/>
</dbReference>
<evidence type="ECO:0000256" key="4">
    <source>
        <dbReference type="ARBA" id="ARBA00022840"/>
    </source>
</evidence>
<dbReference type="GO" id="GO:0006935">
    <property type="term" value="P:chemotaxis"/>
    <property type="evidence" value="ECO:0007669"/>
    <property type="project" value="InterPro"/>
</dbReference>
<feature type="coiled-coil region" evidence="9">
    <location>
        <begin position="427"/>
        <end position="471"/>
    </location>
</feature>
<accession>A0A974WI03</accession>
<evidence type="ECO:0000256" key="3">
    <source>
        <dbReference type="ARBA" id="ARBA00022777"/>
    </source>
</evidence>
<organism evidence="15 16">
    <name type="scientific">Fulvivirga lutea</name>
    <dbReference type="NCBI Taxonomy" id="2810512"/>
    <lineage>
        <taxon>Bacteria</taxon>
        <taxon>Pseudomonadati</taxon>
        <taxon>Bacteroidota</taxon>
        <taxon>Cytophagia</taxon>
        <taxon>Cytophagales</taxon>
        <taxon>Fulvivirgaceae</taxon>
        <taxon>Fulvivirga</taxon>
    </lineage>
</organism>
<dbReference type="GO" id="GO:0004888">
    <property type="term" value="F:transmembrane signaling receptor activity"/>
    <property type="evidence" value="ECO:0007669"/>
    <property type="project" value="InterPro"/>
</dbReference>
<dbReference type="InterPro" id="IPR035965">
    <property type="entry name" value="PAS-like_dom_sf"/>
</dbReference>
<dbReference type="SMART" id="SM00091">
    <property type="entry name" value="PAS"/>
    <property type="match status" value="5"/>
</dbReference>
<feature type="domain" description="PAS" evidence="12">
    <location>
        <begin position="611"/>
        <end position="637"/>
    </location>
</feature>
<dbReference type="Gene3D" id="1.20.120.1530">
    <property type="match status" value="1"/>
</dbReference>
<dbReference type="PRINTS" id="PR00260">
    <property type="entry name" value="CHEMTRNSDUCR"/>
</dbReference>
<dbReference type="InterPro" id="IPR000700">
    <property type="entry name" value="PAS-assoc_C"/>
</dbReference>
<evidence type="ECO:0000259" key="13">
    <source>
        <dbReference type="PROSITE" id="PS50113"/>
    </source>
</evidence>
<evidence type="ECO:0000256" key="9">
    <source>
        <dbReference type="SAM" id="Coils"/>
    </source>
</evidence>
<dbReference type="FunFam" id="3.30.450.20:FF:000060">
    <property type="entry name" value="Sensor protein FixL"/>
    <property type="match status" value="1"/>
</dbReference>
<evidence type="ECO:0000256" key="10">
    <source>
        <dbReference type="SAM" id="MobiDB-lite"/>
    </source>
</evidence>
<sequence>MALGKNSQKETLAEGKQNGKAKANTDKHEEDYSSVDFLQVLEGSVLSVVMIDQRGSIQYFNNSAEKLWGYSREEVIGQNVKVLTPDDIRPKHDGYLEAYNKTGKRNVMGGAREVNAKTKDGKLVPINLTLSESESNGVKTYTAFIQDITEKKRLEQEVQNQMEEMSAQEEELRQNMEEITATQEEMERKQLEMTGTMNAINTTSAFIEFDPQGNIQNANDLFLNTTKYELDEIVDKHHQIFCEEEYVKSKEYKNFWADLAAGKPQTGEFKRVAKDGSEIWLLASYTPVFNAQGEVAKVIKLASDITASKLKNADFEGQLEAIGKSQAVIEFELDGTIKTANENFLNLVGYNIKEVQGKHHSIFVTEEYKKSKEYKDFWQKLNEGQFEAGEFMRLTKNGDHIWIQASYNPILDLNGKPYKVVKYATDITEQKKLEQEVQNQMEEVSAQEEELRQNMEELTATQEEMERKQLEMQGTMNAINSTSAFIEFDIDGNVVVANDLFLQTTKYSLEEIEGKHHRIFCDKEYANSREYTIFWNELKAGKSQTGEFKRIAKDGTEIWLLASYTPVLNGQGEVMKFIKLANDITESKLKNADTSGQLEAISKSYATIEFDLDGNIQTANDNFLNTVGYSLNEVQGKHHRMFVDKEYANSAEYADFWKKLKSGQFFSGTYTRKTKSGDDCYIQASYNPIFDLNGNPYKVVKYAVDVTEFTTALKAVSAFVGELRDGNFDAQITVRAEGDVGKMIEDNIALKNTLKEIIADVNEVVRQAGEEGNLNARLKNEGRLGTWKQLVDSLNMLLQSIAEPVLEFNSIITEMSKGDLSKRFEMKTNGDLKNMAESLNTAIANLNGLLSNISENVNVVSDSAKNTLSKSESMKSNTDEMASAISQMAKGAQDQAQRTDESSKLAEEVLASADDMESKSDIIYKAAEKGVASCENGLKIIKKLVSNMEGINDSAGLTNESIKILTGRAEEIGRTLNVITDIAAQTNLLALNAAIEAARAGEAGRGFAVVAEEIRKLAEDSRKSAVEIEKIVGDVQKDTQSASKAIETMTVSVKDGSSATKDAESIFQEISASSSETLNFSGAIKEATVKQKTSIDTVAKNIEQIVVVAEETAAGTEEIATSSQELNNGMQEVAVSSNQLTKIASDLKADISKFKLL</sequence>
<dbReference type="Pfam" id="PF13426">
    <property type="entry name" value="PAS_9"/>
    <property type="match status" value="2"/>
</dbReference>
<dbReference type="SUPFAM" id="SSF58104">
    <property type="entry name" value="Methyl-accepting chemotaxis protein (MCP) signaling domain"/>
    <property type="match status" value="1"/>
</dbReference>
<feature type="region of interest" description="Disordered" evidence="10">
    <location>
        <begin position="1"/>
        <end position="28"/>
    </location>
</feature>
<dbReference type="PANTHER" id="PTHR24422:SF10">
    <property type="entry name" value="CHEMOTAXIS PROTEIN METHYLTRANSFERASE 2"/>
    <property type="match status" value="1"/>
</dbReference>
<feature type="domain" description="PAC" evidence="13">
    <location>
        <begin position="265"/>
        <end position="317"/>
    </location>
</feature>
<feature type="domain" description="PAS" evidence="12">
    <location>
        <begin position="33"/>
        <end position="87"/>
    </location>
</feature>
<keyword evidence="3" id="KW-0418">Kinase</keyword>
<proteinExistence type="inferred from homology"/>
<evidence type="ECO:0000256" key="6">
    <source>
        <dbReference type="ARBA" id="ARBA00059827"/>
    </source>
</evidence>
<dbReference type="CDD" id="cd00130">
    <property type="entry name" value="PAS"/>
    <property type="match status" value="5"/>
</dbReference>
<dbReference type="RefSeq" id="WP_205722092.1">
    <property type="nucleotide sequence ID" value="NZ_CP070608.1"/>
</dbReference>
<feature type="region of interest" description="Disordered" evidence="10">
    <location>
        <begin position="865"/>
        <end position="884"/>
    </location>
</feature>
<dbReference type="AlphaFoldDB" id="A0A974WI03"/>
<evidence type="ECO:0000259" key="12">
    <source>
        <dbReference type="PROSITE" id="PS50112"/>
    </source>
</evidence>
<dbReference type="SMART" id="SM00304">
    <property type="entry name" value="HAMP"/>
    <property type="match status" value="1"/>
</dbReference>
<protein>
    <recommendedName>
        <fullName evidence="7">Sensor protein FixL</fullName>
    </recommendedName>
</protein>
<keyword evidence="4" id="KW-0067">ATP-binding</keyword>
<dbReference type="InterPro" id="IPR004089">
    <property type="entry name" value="MCPsignal_dom"/>
</dbReference>
<dbReference type="Pfam" id="PF18947">
    <property type="entry name" value="HAMP_2"/>
    <property type="match status" value="1"/>
</dbReference>
<feature type="domain" description="PAC" evidence="13">
    <location>
        <begin position="110"/>
        <end position="160"/>
    </location>
</feature>
<keyword evidence="2" id="KW-0547">Nucleotide-binding</keyword>
<dbReference type="InterPro" id="IPR003660">
    <property type="entry name" value="HAMP_dom"/>
</dbReference>
<feature type="coiled-coil region" evidence="9">
    <location>
        <begin position="148"/>
        <end position="192"/>
    </location>
</feature>
<keyword evidence="9" id="KW-0175">Coiled coil</keyword>
<keyword evidence="1" id="KW-0808">Transferase</keyword>
<dbReference type="Pfam" id="PF00015">
    <property type="entry name" value="MCPsignal"/>
    <property type="match status" value="1"/>
</dbReference>
<dbReference type="PROSITE" id="PS50113">
    <property type="entry name" value="PAC"/>
    <property type="match status" value="4"/>
</dbReference>
<dbReference type="SMART" id="SM00086">
    <property type="entry name" value="PAC"/>
    <property type="match status" value="5"/>
</dbReference>